<dbReference type="InterPro" id="IPR036864">
    <property type="entry name" value="Zn2-C6_fun-type_DNA-bd_sf"/>
</dbReference>
<dbReference type="InterPro" id="IPR007219">
    <property type="entry name" value="XnlR_reg_dom"/>
</dbReference>
<organism evidence="6">
    <name type="scientific">Colletotrichum graminicola (strain M1.001 / M2 / FGSC 10212)</name>
    <name type="common">Maize anthracnose fungus</name>
    <name type="synonym">Glomerella graminicola</name>
    <dbReference type="NCBI Taxonomy" id="645133"/>
    <lineage>
        <taxon>Eukaryota</taxon>
        <taxon>Fungi</taxon>
        <taxon>Dikarya</taxon>
        <taxon>Ascomycota</taxon>
        <taxon>Pezizomycotina</taxon>
        <taxon>Sordariomycetes</taxon>
        <taxon>Hypocreomycetidae</taxon>
        <taxon>Glomerellales</taxon>
        <taxon>Glomerellaceae</taxon>
        <taxon>Colletotrichum</taxon>
        <taxon>Colletotrichum graminicola species complex</taxon>
    </lineage>
</organism>
<dbReference type="CDD" id="cd12148">
    <property type="entry name" value="fungal_TF_MHR"/>
    <property type="match status" value="1"/>
</dbReference>
<name>E3QFT5_COLGM</name>
<keyword evidence="2" id="KW-0539">Nucleus</keyword>
<dbReference type="PROSITE" id="PS50048">
    <property type="entry name" value="ZN2_CY6_FUNGAL_2"/>
    <property type="match status" value="1"/>
</dbReference>
<dbReference type="Pfam" id="PF00172">
    <property type="entry name" value="Zn_clus"/>
    <property type="match status" value="1"/>
</dbReference>
<feature type="region of interest" description="Disordered" evidence="3">
    <location>
        <begin position="1"/>
        <end position="77"/>
    </location>
</feature>
<feature type="compositionally biased region" description="Low complexity" evidence="3">
    <location>
        <begin position="850"/>
        <end position="861"/>
    </location>
</feature>
<evidence type="ECO:0000313" key="6">
    <source>
        <dbReference type="Proteomes" id="UP000008782"/>
    </source>
</evidence>
<gene>
    <name evidence="5" type="ORF">GLRG_04914</name>
</gene>
<evidence type="ECO:0000256" key="2">
    <source>
        <dbReference type="ARBA" id="ARBA00023242"/>
    </source>
</evidence>
<evidence type="ECO:0000259" key="4">
    <source>
        <dbReference type="PROSITE" id="PS50048"/>
    </source>
</evidence>
<evidence type="ECO:0000256" key="1">
    <source>
        <dbReference type="ARBA" id="ARBA00022723"/>
    </source>
</evidence>
<feature type="compositionally biased region" description="Low complexity" evidence="3">
    <location>
        <begin position="23"/>
        <end position="37"/>
    </location>
</feature>
<feature type="domain" description="Zn(2)-C6 fungal-type" evidence="4">
    <location>
        <begin position="83"/>
        <end position="114"/>
    </location>
</feature>
<dbReference type="PROSITE" id="PS00463">
    <property type="entry name" value="ZN2_CY6_FUNGAL_1"/>
    <property type="match status" value="1"/>
</dbReference>
<dbReference type="PANTHER" id="PTHR47425">
    <property type="entry name" value="FARB-RELATED"/>
    <property type="match status" value="1"/>
</dbReference>
<dbReference type="GeneID" id="24410279"/>
<reference evidence="6" key="1">
    <citation type="journal article" date="2012" name="Nat. Genet.">
        <title>Lifestyle transitions in plant pathogenic Colletotrichum fungi deciphered by genome and transcriptome analyses.</title>
        <authorList>
            <person name="O'Connell R.J."/>
            <person name="Thon M.R."/>
            <person name="Hacquard S."/>
            <person name="Amyotte S.G."/>
            <person name="Kleemann J."/>
            <person name="Torres M.F."/>
            <person name="Damm U."/>
            <person name="Buiate E.A."/>
            <person name="Epstein L."/>
            <person name="Alkan N."/>
            <person name="Altmueller J."/>
            <person name="Alvarado-Balderrama L."/>
            <person name="Bauser C.A."/>
            <person name="Becker C."/>
            <person name="Birren B.W."/>
            <person name="Chen Z."/>
            <person name="Choi J."/>
            <person name="Crouch J.A."/>
            <person name="Duvick J.P."/>
            <person name="Farman M.A."/>
            <person name="Gan P."/>
            <person name="Heiman D."/>
            <person name="Henrissat B."/>
            <person name="Howard R.J."/>
            <person name="Kabbage M."/>
            <person name="Koch C."/>
            <person name="Kracher B."/>
            <person name="Kubo Y."/>
            <person name="Law A.D."/>
            <person name="Lebrun M.-H."/>
            <person name="Lee Y.-H."/>
            <person name="Miyara I."/>
            <person name="Moore N."/>
            <person name="Neumann U."/>
            <person name="Nordstroem K."/>
            <person name="Panaccione D.G."/>
            <person name="Panstruga R."/>
            <person name="Place M."/>
            <person name="Proctor R.H."/>
            <person name="Prusky D."/>
            <person name="Rech G."/>
            <person name="Reinhardt R."/>
            <person name="Rollins J.A."/>
            <person name="Rounsley S."/>
            <person name="Schardl C.L."/>
            <person name="Schwartz D.C."/>
            <person name="Shenoy N."/>
            <person name="Shirasu K."/>
            <person name="Sikhakolli U.R."/>
            <person name="Stueber K."/>
            <person name="Sukno S.A."/>
            <person name="Sweigard J.A."/>
            <person name="Takano Y."/>
            <person name="Takahara H."/>
            <person name="Trail F."/>
            <person name="van der Does H.C."/>
            <person name="Voll L.M."/>
            <person name="Will I."/>
            <person name="Young S."/>
            <person name="Zeng Q."/>
            <person name="Zhang J."/>
            <person name="Zhou S."/>
            <person name="Dickman M.B."/>
            <person name="Schulze-Lefert P."/>
            <person name="Ver Loren van Themaat E."/>
            <person name="Ma L.-J."/>
            <person name="Vaillancourt L.J."/>
        </authorList>
    </citation>
    <scope>NUCLEOTIDE SEQUENCE [LARGE SCALE GENOMIC DNA]</scope>
    <source>
        <strain evidence="6">M1.001 / M2 / FGSC 10212</strain>
    </source>
</reference>
<dbReference type="InterPro" id="IPR001138">
    <property type="entry name" value="Zn2Cys6_DnaBD"/>
</dbReference>
<dbReference type="GO" id="GO:0006351">
    <property type="term" value="P:DNA-templated transcription"/>
    <property type="evidence" value="ECO:0007669"/>
    <property type="project" value="InterPro"/>
</dbReference>
<dbReference type="SMART" id="SM00906">
    <property type="entry name" value="Fungal_trans"/>
    <property type="match status" value="1"/>
</dbReference>
<feature type="compositionally biased region" description="Basic and acidic residues" evidence="3">
    <location>
        <begin position="54"/>
        <end position="68"/>
    </location>
</feature>
<dbReference type="Proteomes" id="UP000008782">
    <property type="component" value="Unassembled WGS sequence"/>
</dbReference>
<dbReference type="PANTHER" id="PTHR47425:SF2">
    <property type="entry name" value="FARB-RELATED"/>
    <property type="match status" value="1"/>
</dbReference>
<dbReference type="CDD" id="cd00067">
    <property type="entry name" value="GAL4"/>
    <property type="match status" value="1"/>
</dbReference>
<dbReference type="HOGENOM" id="CLU_006329_1_4_1"/>
<sequence>MATETITTPALEATPAADPAPDLSELTTTTAEELASLDQHDQHDDSNDTSSDQELGKKRSSEAADLKDGAPPAKVTKRRAARACVSCRARKVRCDVVEGAPCGNCRWDNVECIVQESRRRKKTLLTASTAGHLGAEAQLRSKGANPVNIHSSAELRRPSNASVASVNGSVAANPVSAPALPLGATPTIGTGAAAMTGVGPGLLGGLSAPSGPSNGLEGHVPHMIYQRSGYRHDNAALLTKLQSAAAAASADSNSRRLLSNLLAQASLFGGITNGDGRTSQFLASLEEPDLHAQLPAFVKPLPAKIAQEDVTYLHAKGALTLPALPLQNALLQAYIEYVHPYMPLLELYDFLAVINAQDGLAGQISLFLYQAVMFAATAFVDMKVLREAGYPTRKAARKAFFQKTRLLYDFDYESDRLILVQALLLMTYWYETPDDQKDTWHWMGVAISLAHTIGLHRDPAATSMPVQKQKLWKRIWWSCFMRDRLIALGMRRPTRIKDEDFDVPMLQESDFELEILPEENKIVPAECMLLRDVSMQRELAALCISKARLCICISHMLKAQYSVLIRDKMRPENTVNSTMMLFPNKKLDNVESVASVDLELMAWADTLPAICQYRPLTPLDVKNGRSTVAVQRTLLHMVYYTTISALHRPQFLPSSPVHAPTTSRQVQEMSRLRVRDAAMHVTRMAAELHQLRLERYLPTTGVTVILPAMIIHLLEMKNPVSQSRDRATRGFRQCMRVMEKLREIYAAADYATGFLDAALRKAAIDINLQQTAAPMTQQNLKLAEPTFGAQTPPPDNLPYVTTGEALFATKPNPQRDFLPQTINAAALDLSAASPPQTEKDHESALGGMTPSASGSSEEPGPLDLEFMQTQEEIDWNAMTGTEFDVDQWLQFPPEGVNNSDEGFMSNVFGEESMNDAMNWAASGINTKEGDGTAEVATLA</sequence>
<dbReference type="RefSeq" id="XP_008093790.1">
    <property type="nucleotide sequence ID" value="XM_008095599.1"/>
</dbReference>
<protein>
    <submittedName>
        <fullName evidence="5">Fungal specific transcription factor domain-containing protein</fullName>
    </submittedName>
</protein>
<dbReference type="GO" id="GO:0000981">
    <property type="term" value="F:DNA-binding transcription factor activity, RNA polymerase II-specific"/>
    <property type="evidence" value="ECO:0007669"/>
    <property type="project" value="InterPro"/>
</dbReference>
<dbReference type="Gene3D" id="4.10.240.10">
    <property type="entry name" value="Zn(2)-C6 fungal-type DNA-binding domain"/>
    <property type="match status" value="1"/>
</dbReference>
<evidence type="ECO:0000313" key="5">
    <source>
        <dbReference type="EMBL" id="EFQ29770.1"/>
    </source>
</evidence>
<dbReference type="SMART" id="SM00066">
    <property type="entry name" value="GAL4"/>
    <property type="match status" value="1"/>
</dbReference>
<dbReference type="VEuPathDB" id="FungiDB:GLRG_04914"/>
<feature type="region of interest" description="Disordered" evidence="3">
    <location>
        <begin position="831"/>
        <end position="861"/>
    </location>
</feature>
<dbReference type="eggNOG" id="ENOG502RHAD">
    <property type="taxonomic scope" value="Eukaryota"/>
</dbReference>
<dbReference type="EMBL" id="GG697346">
    <property type="protein sequence ID" value="EFQ29770.1"/>
    <property type="molecule type" value="Genomic_DNA"/>
</dbReference>
<dbReference type="SUPFAM" id="SSF57701">
    <property type="entry name" value="Zn2/Cys6 DNA-binding domain"/>
    <property type="match status" value="1"/>
</dbReference>
<dbReference type="GO" id="GO:0003677">
    <property type="term" value="F:DNA binding"/>
    <property type="evidence" value="ECO:0007669"/>
    <property type="project" value="InterPro"/>
</dbReference>
<dbReference type="InterPro" id="IPR052761">
    <property type="entry name" value="Fungal_Detox/Toxin_TFs"/>
</dbReference>
<dbReference type="Pfam" id="PF04082">
    <property type="entry name" value="Fungal_trans"/>
    <property type="match status" value="1"/>
</dbReference>
<keyword evidence="6" id="KW-1185">Reference proteome</keyword>
<dbReference type="AlphaFoldDB" id="E3QFT5"/>
<keyword evidence="1" id="KW-0479">Metal-binding</keyword>
<proteinExistence type="predicted"/>
<dbReference type="STRING" id="645133.E3QFT5"/>
<dbReference type="GO" id="GO:0008270">
    <property type="term" value="F:zinc ion binding"/>
    <property type="evidence" value="ECO:0007669"/>
    <property type="project" value="InterPro"/>
</dbReference>
<accession>E3QFT5</accession>
<dbReference type="OrthoDB" id="4451586at2759"/>
<evidence type="ECO:0000256" key="3">
    <source>
        <dbReference type="SAM" id="MobiDB-lite"/>
    </source>
</evidence>